<protein>
    <recommendedName>
        <fullName evidence="1">HNH nuclease domain-containing protein</fullName>
    </recommendedName>
</protein>
<sequence>MAIFCISCGAALKTKKANQVYCSCRCRPKGYRLDGQRIERVWTQSAETKRKISISLKRRFATTWRKENPRPWNIEGEYPENWSLIARVIRKRDKYKCQLCGRANSHHVHHINEIKTDNYPENLITLCKICHLTRCHRHAHTKWTIEKTTKEWVRLWSRNRNRWISHFRILMWQPEMRILNEAADEELTSLQTKDLQG</sequence>
<dbReference type="CDD" id="cd00085">
    <property type="entry name" value="HNHc"/>
    <property type="match status" value="1"/>
</dbReference>
<proteinExistence type="predicted"/>
<accession>A0A0F9XD93</accession>
<dbReference type="SMART" id="SM00507">
    <property type="entry name" value="HNHc"/>
    <property type="match status" value="1"/>
</dbReference>
<gene>
    <name evidence="2" type="ORF">LCGC14_0235990</name>
</gene>
<name>A0A0F9XD93_9ZZZZ</name>
<dbReference type="Gene3D" id="1.10.30.50">
    <property type="match status" value="1"/>
</dbReference>
<evidence type="ECO:0000259" key="1">
    <source>
        <dbReference type="SMART" id="SM00507"/>
    </source>
</evidence>
<dbReference type="InterPro" id="IPR003615">
    <property type="entry name" value="HNH_nuc"/>
</dbReference>
<comment type="caution">
    <text evidence="2">The sequence shown here is derived from an EMBL/GenBank/DDBJ whole genome shotgun (WGS) entry which is preliminary data.</text>
</comment>
<organism evidence="2">
    <name type="scientific">marine sediment metagenome</name>
    <dbReference type="NCBI Taxonomy" id="412755"/>
    <lineage>
        <taxon>unclassified sequences</taxon>
        <taxon>metagenomes</taxon>
        <taxon>ecological metagenomes</taxon>
    </lineage>
</organism>
<dbReference type="EMBL" id="LAZR01000116">
    <property type="protein sequence ID" value="KKN89753.1"/>
    <property type="molecule type" value="Genomic_DNA"/>
</dbReference>
<reference evidence="2" key="1">
    <citation type="journal article" date="2015" name="Nature">
        <title>Complex archaea that bridge the gap between prokaryotes and eukaryotes.</title>
        <authorList>
            <person name="Spang A."/>
            <person name="Saw J.H."/>
            <person name="Jorgensen S.L."/>
            <person name="Zaremba-Niedzwiedzka K."/>
            <person name="Martijn J."/>
            <person name="Lind A.E."/>
            <person name="van Eijk R."/>
            <person name="Schleper C."/>
            <person name="Guy L."/>
            <person name="Ettema T.J."/>
        </authorList>
    </citation>
    <scope>NUCLEOTIDE SEQUENCE</scope>
</reference>
<dbReference type="AlphaFoldDB" id="A0A0F9XD93"/>
<feature type="domain" description="HNH nuclease" evidence="1">
    <location>
        <begin position="84"/>
        <end position="132"/>
    </location>
</feature>
<evidence type="ECO:0000313" key="2">
    <source>
        <dbReference type="EMBL" id="KKN89753.1"/>
    </source>
</evidence>